<dbReference type="Pfam" id="PF00459">
    <property type="entry name" value="Inositol_P"/>
    <property type="match status" value="1"/>
</dbReference>
<comment type="similarity">
    <text evidence="1">Belongs to the inositol monophosphatase superfamily.</text>
</comment>
<dbReference type="GO" id="GO:0046872">
    <property type="term" value="F:metal ion binding"/>
    <property type="evidence" value="ECO:0007669"/>
    <property type="project" value="UniProtKB-KW"/>
</dbReference>
<comment type="cofactor">
    <cofactor evidence="2">
        <name>Mg(2+)</name>
        <dbReference type="ChEBI" id="CHEBI:18420"/>
    </cofactor>
</comment>
<proteinExistence type="inferred from homology"/>
<dbReference type="PANTHER" id="PTHR20854">
    <property type="entry name" value="INOSITOL MONOPHOSPHATASE"/>
    <property type="match status" value="1"/>
</dbReference>
<reference evidence="3 4" key="1">
    <citation type="submission" date="2019-12" db="EMBL/GenBank/DDBJ databases">
        <title>Complete genome sequence of Pseudomonas stutzeri.</title>
        <authorList>
            <person name="Lim S.R."/>
            <person name="Kim J.H."/>
        </authorList>
    </citation>
    <scope>NUCLEOTIDE SEQUENCE [LARGE SCALE GENOMIC DNA]</scope>
    <source>
        <strain evidence="3 4">PM101005</strain>
    </source>
</reference>
<dbReference type="Gene3D" id="3.30.540.10">
    <property type="entry name" value="Fructose-1,6-Bisphosphatase, subunit A, domain 1"/>
    <property type="match status" value="1"/>
</dbReference>
<evidence type="ECO:0000313" key="3">
    <source>
        <dbReference type="EMBL" id="QGZ31572.1"/>
    </source>
</evidence>
<evidence type="ECO:0000313" key="4">
    <source>
        <dbReference type="Proteomes" id="UP000438983"/>
    </source>
</evidence>
<dbReference type="SUPFAM" id="SSF56655">
    <property type="entry name" value="Carbohydrate phosphatase"/>
    <property type="match status" value="1"/>
</dbReference>
<dbReference type="GO" id="GO:0006020">
    <property type="term" value="P:inositol metabolic process"/>
    <property type="evidence" value="ECO:0007669"/>
    <property type="project" value="TreeGrafter"/>
</dbReference>
<name>A0A6I6LY83_STUST</name>
<feature type="binding site" evidence="2">
    <location>
        <position position="79"/>
    </location>
    <ligand>
        <name>Mg(2+)</name>
        <dbReference type="ChEBI" id="CHEBI:18420"/>
        <label>1</label>
        <note>catalytic</note>
    </ligand>
</feature>
<dbReference type="PANTHER" id="PTHR20854:SF4">
    <property type="entry name" value="INOSITOL-1-MONOPHOSPHATASE-RELATED"/>
    <property type="match status" value="1"/>
</dbReference>
<dbReference type="AlphaFoldDB" id="A0A6I6LY83"/>
<gene>
    <name evidence="3" type="ORF">GQA94_16435</name>
</gene>
<dbReference type="GO" id="GO:0008934">
    <property type="term" value="F:inositol monophosphate 1-phosphatase activity"/>
    <property type="evidence" value="ECO:0007669"/>
    <property type="project" value="TreeGrafter"/>
</dbReference>
<dbReference type="OrthoDB" id="9785695at2"/>
<dbReference type="PRINTS" id="PR00377">
    <property type="entry name" value="IMPHPHTASES"/>
</dbReference>
<accession>A0A6I6LY83</accession>
<evidence type="ECO:0000256" key="2">
    <source>
        <dbReference type="PIRSR" id="PIRSR600760-2"/>
    </source>
</evidence>
<organism evidence="3 4">
    <name type="scientific">Stutzerimonas stutzeri</name>
    <name type="common">Pseudomonas stutzeri</name>
    <dbReference type="NCBI Taxonomy" id="316"/>
    <lineage>
        <taxon>Bacteria</taxon>
        <taxon>Pseudomonadati</taxon>
        <taxon>Pseudomonadota</taxon>
        <taxon>Gammaproteobacteria</taxon>
        <taxon>Pseudomonadales</taxon>
        <taxon>Pseudomonadaceae</taxon>
        <taxon>Stutzerimonas</taxon>
    </lineage>
</organism>
<sequence length="267" mass="27562">MILTDLLNCTIRIVLGAGELLAAECELASGPRGYGDKAEVDVEIEALLREELLAALDCDFWGEETGSTLTGAEYCWVVDPNDGTRDFLRGFRGTALSVGLLRGAEPVLGVVHAPVTNGRGPDCIAWCEGLAGISRNGQILKSSISTLQLGADSNVLVSTGALARPEVNAALCAPSVCLPMPSIAYRLATVAVGDGVAAVSVVPASAHDVVAGHAILRGAGGVLINQSGEPITYDSVAKLSKVSSRCFGGAPQACTVLVDRDWSQVFA</sequence>
<keyword evidence="2" id="KW-0479">Metal-binding</keyword>
<dbReference type="Gene3D" id="3.40.190.80">
    <property type="match status" value="1"/>
</dbReference>
<protein>
    <submittedName>
        <fullName evidence="3">Inositol monophosphatase</fullName>
    </submittedName>
</protein>
<keyword evidence="2" id="KW-0460">Magnesium</keyword>
<dbReference type="InterPro" id="IPR000760">
    <property type="entry name" value="Inositol_monophosphatase-like"/>
</dbReference>
<feature type="binding site" evidence="2">
    <location>
        <position position="63"/>
    </location>
    <ligand>
        <name>Mg(2+)</name>
        <dbReference type="ChEBI" id="CHEBI:18420"/>
        <label>1</label>
        <note>catalytic</note>
    </ligand>
</feature>
<feature type="binding site" evidence="2">
    <location>
        <position position="208"/>
    </location>
    <ligand>
        <name>Mg(2+)</name>
        <dbReference type="ChEBI" id="CHEBI:18420"/>
        <label>1</label>
        <note>catalytic</note>
    </ligand>
</feature>
<evidence type="ECO:0000256" key="1">
    <source>
        <dbReference type="ARBA" id="ARBA00009759"/>
    </source>
</evidence>
<dbReference type="Proteomes" id="UP000438983">
    <property type="component" value="Chromosome"/>
</dbReference>
<dbReference type="GO" id="GO:0007165">
    <property type="term" value="P:signal transduction"/>
    <property type="evidence" value="ECO:0007669"/>
    <property type="project" value="TreeGrafter"/>
</dbReference>
<feature type="binding site" evidence="2">
    <location>
        <position position="82"/>
    </location>
    <ligand>
        <name>Mg(2+)</name>
        <dbReference type="ChEBI" id="CHEBI:18420"/>
        <label>1</label>
        <note>catalytic</note>
    </ligand>
</feature>
<dbReference type="EMBL" id="CP046902">
    <property type="protein sequence ID" value="QGZ31572.1"/>
    <property type="molecule type" value="Genomic_DNA"/>
</dbReference>